<keyword evidence="3" id="KW-1185">Reference proteome</keyword>
<dbReference type="Proteomes" id="UP000239001">
    <property type="component" value="Unassembled WGS sequence"/>
</dbReference>
<accession>A0A2T1LSJ7</accession>
<dbReference type="AlphaFoldDB" id="A0A2T1LSJ7"/>
<feature type="domain" description="LysM" evidence="1">
    <location>
        <begin position="1"/>
        <end position="35"/>
    </location>
</feature>
<gene>
    <name evidence="2" type="ORF">C7H19_21110</name>
</gene>
<dbReference type="Pfam" id="PF01551">
    <property type="entry name" value="Peptidase_M23"/>
    <property type="match status" value="1"/>
</dbReference>
<evidence type="ECO:0000313" key="2">
    <source>
        <dbReference type="EMBL" id="PSF32954.1"/>
    </source>
</evidence>
<proteinExistence type="predicted"/>
<dbReference type="SUPFAM" id="SSF54106">
    <property type="entry name" value="LysM domain"/>
    <property type="match status" value="1"/>
</dbReference>
<evidence type="ECO:0000313" key="3">
    <source>
        <dbReference type="Proteomes" id="UP000239001"/>
    </source>
</evidence>
<name>A0A2T1LSJ7_9CHRO</name>
<dbReference type="CDD" id="cd00118">
    <property type="entry name" value="LysM"/>
    <property type="match status" value="1"/>
</dbReference>
<dbReference type="Pfam" id="PF01476">
    <property type="entry name" value="LysM"/>
    <property type="match status" value="1"/>
</dbReference>
<dbReference type="InterPro" id="IPR011055">
    <property type="entry name" value="Dup_hybrid_motif"/>
</dbReference>
<dbReference type="EMBL" id="PXOH01000035">
    <property type="protein sequence ID" value="PSF32954.1"/>
    <property type="molecule type" value="Genomic_DNA"/>
</dbReference>
<protein>
    <recommendedName>
        <fullName evidence="1">LysM domain-containing protein</fullName>
    </recommendedName>
</protein>
<sequence length="336" mass="36675">MKTIAKSHGISVQALAEANKITDPNTIKVNQSLIIPSNSLEVQEANQLPPVPQVKPIETTSTARGFAVKPNSAIASSQSSVISLSVESPTQTQTEKLREDFAYLEQAEENPRDQVSVSIPIDADTTEIEVPQTRNSEWDHDNRRSAFKRPQNIESRPINDKPTIVGTASIQVEPYIDNLQIPVGTTVDPEFPSLNNPNQYLPETQPVFQGFIWPAKGVLSSGYGRRWGRMHRGIDIAAPVGTPIIAAAPGQVISAGWNNGGYGNLVKVQHPDGSVTLYAHNSRLLVRRGQQIQQGQQIAQMGSTGFSTGPHLHFEVHPNGKGAVNPIAFLPKRERR</sequence>
<evidence type="ECO:0000259" key="1">
    <source>
        <dbReference type="PROSITE" id="PS51782"/>
    </source>
</evidence>
<dbReference type="GO" id="GO:0004222">
    <property type="term" value="F:metalloendopeptidase activity"/>
    <property type="evidence" value="ECO:0007669"/>
    <property type="project" value="TreeGrafter"/>
</dbReference>
<dbReference type="PROSITE" id="PS51782">
    <property type="entry name" value="LYSM"/>
    <property type="match status" value="1"/>
</dbReference>
<dbReference type="CDD" id="cd12797">
    <property type="entry name" value="M23_peptidase"/>
    <property type="match status" value="1"/>
</dbReference>
<dbReference type="Gene3D" id="2.70.70.10">
    <property type="entry name" value="Glucose Permease (Domain IIA)"/>
    <property type="match status" value="1"/>
</dbReference>
<reference evidence="2 3" key="2">
    <citation type="submission" date="2018-03" db="EMBL/GenBank/DDBJ databases">
        <authorList>
            <person name="Keele B.F."/>
        </authorList>
    </citation>
    <scope>NUCLEOTIDE SEQUENCE [LARGE SCALE GENOMIC DNA]</scope>
    <source>
        <strain evidence="2 3">CCALA 016</strain>
    </source>
</reference>
<dbReference type="InterPro" id="IPR036779">
    <property type="entry name" value="LysM_dom_sf"/>
</dbReference>
<dbReference type="InterPro" id="IPR050570">
    <property type="entry name" value="Cell_wall_metabolism_enzyme"/>
</dbReference>
<dbReference type="PANTHER" id="PTHR21666">
    <property type="entry name" value="PEPTIDASE-RELATED"/>
    <property type="match status" value="1"/>
</dbReference>
<dbReference type="InterPro" id="IPR018392">
    <property type="entry name" value="LysM"/>
</dbReference>
<dbReference type="SMART" id="SM00257">
    <property type="entry name" value="LysM"/>
    <property type="match status" value="1"/>
</dbReference>
<reference evidence="2 3" key="1">
    <citation type="submission" date="2018-03" db="EMBL/GenBank/DDBJ databases">
        <title>The ancient ancestry and fast evolution of plastids.</title>
        <authorList>
            <person name="Moore K.R."/>
            <person name="Magnabosco C."/>
            <person name="Momper L."/>
            <person name="Gold D.A."/>
            <person name="Bosak T."/>
            <person name="Fournier G.P."/>
        </authorList>
    </citation>
    <scope>NUCLEOTIDE SEQUENCE [LARGE SCALE GENOMIC DNA]</scope>
    <source>
        <strain evidence="2 3">CCALA 016</strain>
    </source>
</reference>
<comment type="caution">
    <text evidence="2">The sequence shown here is derived from an EMBL/GenBank/DDBJ whole genome shotgun (WGS) entry which is preliminary data.</text>
</comment>
<organism evidence="2 3">
    <name type="scientific">Aphanothece hegewaldii CCALA 016</name>
    <dbReference type="NCBI Taxonomy" id="2107694"/>
    <lineage>
        <taxon>Bacteria</taxon>
        <taxon>Bacillati</taxon>
        <taxon>Cyanobacteriota</taxon>
        <taxon>Cyanophyceae</taxon>
        <taxon>Oscillatoriophycideae</taxon>
        <taxon>Chroococcales</taxon>
        <taxon>Aphanothecaceae</taxon>
        <taxon>Aphanothece</taxon>
    </lineage>
</organism>
<dbReference type="InterPro" id="IPR016047">
    <property type="entry name" value="M23ase_b-sheet_dom"/>
</dbReference>
<dbReference type="Gene3D" id="3.10.350.10">
    <property type="entry name" value="LysM domain"/>
    <property type="match status" value="1"/>
</dbReference>
<dbReference type="PANTHER" id="PTHR21666:SF270">
    <property type="entry name" value="MUREIN HYDROLASE ACTIVATOR ENVC"/>
    <property type="match status" value="1"/>
</dbReference>
<dbReference type="SUPFAM" id="SSF51261">
    <property type="entry name" value="Duplicated hybrid motif"/>
    <property type="match status" value="1"/>
</dbReference>